<protein>
    <submittedName>
        <fullName evidence="4">Phosphate/phosphite/phosphonate ABC transporter substrate-binding protein</fullName>
    </submittedName>
</protein>
<dbReference type="PANTHER" id="PTHR35841:SF1">
    <property type="entry name" value="PHOSPHONATES-BINDING PERIPLASMIC PROTEIN"/>
    <property type="match status" value="1"/>
</dbReference>
<proteinExistence type="inferred from homology"/>
<reference evidence="4" key="1">
    <citation type="submission" date="2023-06" db="EMBL/GenBank/DDBJ databases">
        <title>Genomic of Parafulvivirga corallium.</title>
        <authorList>
            <person name="Wang G."/>
        </authorList>
    </citation>
    <scope>NUCLEOTIDE SEQUENCE</scope>
    <source>
        <strain evidence="4">BMA10</strain>
    </source>
</reference>
<dbReference type="EMBL" id="JAUJEA010000013">
    <property type="protein sequence ID" value="MDN5204834.1"/>
    <property type="molecule type" value="Genomic_DNA"/>
</dbReference>
<dbReference type="NCBIfam" id="TIGR01098">
    <property type="entry name" value="3A0109s03R"/>
    <property type="match status" value="1"/>
</dbReference>
<dbReference type="RefSeq" id="WP_346754858.1">
    <property type="nucleotide sequence ID" value="NZ_JAUJEA010000013.1"/>
</dbReference>
<comment type="caution">
    <text evidence="4">The sequence shown here is derived from an EMBL/GenBank/DDBJ whole genome shotgun (WGS) entry which is preliminary data.</text>
</comment>
<organism evidence="4 5">
    <name type="scientific">Splendidivirga corallicola</name>
    <dbReference type="NCBI Taxonomy" id="3051826"/>
    <lineage>
        <taxon>Bacteria</taxon>
        <taxon>Pseudomonadati</taxon>
        <taxon>Bacteroidota</taxon>
        <taxon>Cytophagia</taxon>
        <taxon>Cytophagales</taxon>
        <taxon>Splendidivirgaceae</taxon>
        <taxon>Splendidivirga</taxon>
    </lineage>
</organism>
<dbReference type="CDD" id="cd01071">
    <property type="entry name" value="PBP2_PhnD_like"/>
    <property type="match status" value="1"/>
</dbReference>
<dbReference type="Gene3D" id="3.40.190.10">
    <property type="entry name" value="Periplasmic binding protein-like II"/>
    <property type="match status" value="2"/>
</dbReference>
<evidence type="ECO:0000256" key="3">
    <source>
        <dbReference type="SAM" id="MobiDB-lite"/>
    </source>
</evidence>
<keyword evidence="2" id="KW-0732">Signal</keyword>
<evidence type="ECO:0000256" key="2">
    <source>
        <dbReference type="ARBA" id="ARBA00022729"/>
    </source>
</evidence>
<dbReference type="Pfam" id="PF12974">
    <property type="entry name" value="Phosphonate-bd"/>
    <property type="match status" value="1"/>
</dbReference>
<dbReference type="Proteomes" id="UP001172082">
    <property type="component" value="Unassembled WGS sequence"/>
</dbReference>
<evidence type="ECO:0000256" key="1">
    <source>
        <dbReference type="ARBA" id="ARBA00007162"/>
    </source>
</evidence>
<evidence type="ECO:0000313" key="5">
    <source>
        <dbReference type="Proteomes" id="UP001172082"/>
    </source>
</evidence>
<evidence type="ECO:0000313" key="4">
    <source>
        <dbReference type="EMBL" id="MDN5204834.1"/>
    </source>
</evidence>
<accession>A0ABT8KVN4</accession>
<name>A0ABT8KVN4_9BACT</name>
<feature type="region of interest" description="Disordered" evidence="3">
    <location>
        <begin position="31"/>
        <end position="65"/>
    </location>
</feature>
<dbReference type="SUPFAM" id="SSF53850">
    <property type="entry name" value="Periplasmic binding protein-like II"/>
    <property type="match status" value="1"/>
</dbReference>
<dbReference type="PANTHER" id="PTHR35841">
    <property type="entry name" value="PHOSPHONATES-BINDING PERIPLASMIC PROTEIN"/>
    <property type="match status" value="1"/>
</dbReference>
<gene>
    <name evidence="4" type="ORF">QQ008_25815</name>
</gene>
<keyword evidence="5" id="KW-1185">Reference proteome</keyword>
<sequence>MMKNIQFFLSLLIVSCIYSCSSKKGEEVANQPAKNSTVALEQKSGANIDEETEKSSDNSIGSPERPIRFYFTPSVSEQTIKESSKEILASLQKETGFSFEVHIPKDYTSLIEGFGNEQVDMAIMNSFGYILANKKYGAQACLRALRYGKSTYNGQIIASVESGINSIADMQGKRFVFTDSSSTSGFLFPRKILADQNIECSEVFFANKHDNVVKMIYEGKADAGATFYSEPANDGTIRDARSRVKDLYPDVEDKIKIITLTDPIPNDPVVFSKEIPKNIAYKISFALMRYAMTDEGKTVFTKLYGTEGFARCSDIDYSLMREIIENNNINLSSFL</sequence>
<comment type="similarity">
    <text evidence="1">Belongs to the phosphate/phosphite/phosphonate binding protein family.</text>
</comment>
<dbReference type="InterPro" id="IPR005770">
    <property type="entry name" value="PhnD"/>
</dbReference>
<dbReference type="PROSITE" id="PS51257">
    <property type="entry name" value="PROKAR_LIPOPROTEIN"/>
    <property type="match status" value="1"/>
</dbReference>